<reference evidence="1" key="2">
    <citation type="submission" date="2021-10" db="EMBL/GenBank/DDBJ databases">
        <authorList>
            <person name="Piombo E."/>
        </authorList>
    </citation>
    <scope>NUCLEOTIDE SEQUENCE</scope>
</reference>
<comment type="caution">
    <text evidence="1">The sequence shown here is derived from an EMBL/GenBank/DDBJ whole genome shotgun (WGS) entry which is preliminary data.</text>
</comment>
<accession>A0ACA9UB93</accession>
<evidence type="ECO:0000313" key="2">
    <source>
        <dbReference type="Proteomes" id="UP000836387"/>
    </source>
</evidence>
<dbReference type="EMBL" id="CADEHS020000134">
    <property type="protein sequence ID" value="CAG9950057.1"/>
    <property type="molecule type" value="Genomic_DNA"/>
</dbReference>
<proteinExistence type="predicted"/>
<sequence length="181" mass="20383">MSIGVERCLRPSDEVCLDADGVSYGEAPFSTCYDQDNWGCNGKICNQKIPMGMIIGPGPNSWPRCYNMYHTKWITIPTPGDTLKFLYYQTPENAPGHSMEILIEDLESILLCGDDLPYMILGLEVMEMETSNPIDAGDMDHEVSTIRLVHEFGLKDDYILTLTCLADGRIWKWILELGPVK</sequence>
<name>A0ACA9UB93_BIOOC</name>
<keyword evidence="2" id="KW-1185">Reference proteome</keyword>
<protein>
    <submittedName>
        <fullName evidence="1">Uncharacterized protein</fullName>
    </submittedName>
</protein>
<evidence type="ECO:0000313" key="1">
    <source>
        <dbReference type="EMBL" id="CAG9950057.1"/>
    </source>
</evidence>
<gene>
    <name evidence="1" type="ORF">CRV2_00019388</name>
</gene>
<organism evidence="1 2">
    <name type="scientific">Clonostachys rosea f. rosea IK726</name>
    <dbReference type="NCBI Taxonomy" id="1349383"/>
    <lineage>
        <taxon>Eukaryota</taxon>
        <taxon>Fungi</taxon>
        <taxon>Dikarya</taxon>
        <taxon>Ascomycota</taxon>
        <taxon>Pezizomycotina</taxon>
        <taxon>Sordariomycetes</taxon>
        <taxon>Hypocreomycetidae</taxon>
        <taxon>Hypocreales</taxon>
        <taxon>Bionectriaceae</taxon>
        <taxon>Clonostachys</taxon>
    </lineage>
</organism>
<dbReference type="Proteomes" id="UP000836387">
    <property type="component" value="Unassembled WGS sequence"/>
</dbReference>
<reference evidence="1" key="1">
    <citation type="submission" date="2020-04" db="EMBL/GenBank/DDBJ databases">
        <authorList>
            <person name="Broberg M."/>
        </authorList>
    </citation>
    <scope>NUCLEOTIDE SEQUENCE</scope>
</reference>